<dbReference type="Pfam" id="PF05050">
    <property type="entry name" value="Methyltransf_21"/>
    <property type="match status" value="1"/>
</dbReference>
<feature type="domain" description="Methyltransferase FkbM" evidence="1">
    <location>
        <begin position="95"/>
        <end position="250"/>
    </location>
</feature>
<name>A0A1F5F3Z8_9BACT</name>
<dbReference type="AlphaFoldDB" id="A0A1F5F3Z8"/>
<dbReference type="PANTHER" id="PTHR34203:SF15">
    <property type="entry name" value="SLL1173 PROTEIN"/>
    <property type="match status" value="1"/>
</dbReference>
<dbReference type="InterPro" id="IPR052514">
    <property type="entry name" value="SAM-dependent_MTase"/>
</dbReference>
<comment type="caution">
    <text evidence="2">The sequence shown here is derived from an EMBL/GenBank/DDBJ whole genome shotgun (WGS) entry which is preliminary data.</text>
</comment>
<evidence type="ECO:0000259" key="1">
    <source>
        <dbReference type="Pfam" id="PF05050"/>
    </source>
</evidence>
<sequence length="292" mass="32697">MLKGDMEKILEKINMIFGGRGMDKKFPFLLWLFKYVFAMIQKDSPITVNTGYGKNLIVSARDAGLGLMLRTRGKYEPLLTDYLQTNVKQSVIAVDIGANVGYFTKQLAELVGNKGRVIGFEPCETNWKYLTKNVAGHKNVVIVQVALSDTDGLHRFSEDRANPGENGLSRRGNLRVKTMTMDGWMKAKRIQKINLIKIDVEGAEVMVLKGAKTMIRNQKKITVICECNPEALQKLGYSAIDLTKILKSCGLKIGQIMDERLKIKCDYTPEKLNMMLAKSAYVTLISEGGYAK</sequence>
<gene>
    <name evidence="2" type="ORF">A2228_02350</name>
</gene>
<evidence type="ECO:0000313" key="2">
    <source>
        <dbReference type="EMBL" id="OGD74352.1"/>
    </source>
</evidence>
<dbReference type="Proteomes" id="UP000176191">
    <property type="component" value="Unassembled WGS sequence"/>
</dbReference>
<dbReference type="EMBL" id="MFAK01000037">
    <property type="protein sequence ID" value="OGD74352.1"/>
    <property type="molecule type" value="Genomic_DNA"/>
</dbReference>
<dbReference type="PANTHER" id="PTHR34203">
    <property type="entry name" value="METHYLTRANSFERASE, FKBM FAMILY PROTEIN"/>
    <property type="match status" value="1"/>
</dbReference>
<dbReference type="InterPro" id="IPR006342">
    <property type="entry name" value="FkbM_mtfrase"/>
</dbReference>
<dbReference type="NCBIfam" id="TIGR01444">
    <property type="entry name" value="fkbM_fam"/>
    <property type="match status" value="1"/>
</dbReference>
<organism evidence="2 3">
    <name type="scientific">Candidatus Collierbacteria bacterium RIFOXYA2_FULL_46_10</name>
    <dbReference type="NCBI Taxonomy" id="1817726"/>
    <lineage>
        <taxon>Bacteria</taxon>
        <taxon>Candidatus Collieribacteriota</taxon>
    </lineage>
</organism>
<proteinExistence type="predicted"/>
<dbReference type="Gene3D" id="3.40.50.150">
    <property type="entry name" value="Vaccinia Virus protein VP39"/>
    <property type="match status" value="1"/>
</dbReference>
<reference evidence="2 3" key="1">
    <citation type="journal article" date="2016" name="Nat. Commun.">
        <title>Thousands of microbial genomes shed light on interconnected biogeochemical processes in an aquifer system.</title>
        <authorList>
            <person name="Anantharaman K."/>
            <person name="Brown C.T."/>
            <person name="Hug L.A."/>
            <person name="Sharon I."/>
            <person name="Castelle C.J."/>
            <person name="Probst A.J."/>
            <person name="Thomas B.C."/>
            <person name="Singh A."/>
            <person name="Wilkins M.J."/>
            <person name="Karaoz U."/>
            <person name="Brodie E.L."/>
            <person name="Williams K.H."/>
            <person name="Hubbard S.S."/>
            <person name="Banfield J.F."/>
        </authorList>
    </citation>
    <scope>NUCLEOTIDE SEQUENCE [LARGE SCALE GENOMIC DNA]</scope>
</reference>
<protein>
    <recommendedName>
        <fullName evidence="1">Methyltransferase FkbM domain-containing protein</fullName>
    </recommendedName>
</protein>
<dbReference type="InterPro" id="IPR029063">
    <property type="entry name" value="SAM-dependent_MTases_sf"/>
</dbReference>
<accession>A0A1F5F3Z8</accession>
<evidence type="ECO:0000313" key="3">
    <source>
        <dbReference type="Proteomes" id="UP000176191"/>
    </source>
</evidence>
<dbReference type="SUPFAM" id="SSF53335">
    <property type="entry name" value="S-adenosyl-L-methionine-dependent methyltransferases"/>
    <property type="match status" value="1"/>
</dbReference>